<comment type="PTM">
    <text evidence="5">Phosphorylated by CheA. Phosphorylation of the N-terminal regulatory domain activates the methylesterase activity.</text>
</comment>
<protein>
    <recommendedName>
        <fullName evidence="5">Protein-glutamate methylesterase/protein-glutamine glutaminase</fullName>
        <ecNumber evidence="5">3.1.1.61</ecNumber>
        <ecNumber evidence="5">3.5.1.44</ecNumber>
    </recommendedName>
</protein>
<dbReference type="PROSITE" id="PS50110">
    <property type="entry name" value="RESPONSE_REGULATORY"/>
    <property type="match status" value="1"/>
</dbReference>
<dbReference type="InterPro" id="IPR035909">
    <property type="entry name" value="CheB_C"/>
</dbReference>
<dbReference type="GO" id="GO:0006935">
    <property type="term" value="P:chemotaxis"/>
    <property type="evidence" value="ECO:0007669"/>
    <property type="project" value="UniProtKB-UniRule"/>
</dbReference>
<evidence type="ECO:0000259" key="10">
    <source>
        <dbReference type="PROSITE" id="PS50122"/>
    </source>
</evidence>
<comment type="catalytic activity">
    <reaction evidence="4 5">
        <text>[protein]-L-glutamate 5-O-methyl ester + H2O = L-glutamyl-[protein] + methanol + H(+)</text>
        <dbReference type="Rhea" id="RHEA:23236"/>
        <dbReference type="Rhea" id="RHEA-COMP:10208"/>
        <dbReference type="Rhea" id="RHEA-COMP:10311"/>
        <dbReference type="ChEBI" id="CHEBI:15377"/>
        <dbReference type="ChEBI" id="CHEBI:15378"/>
        <dbReference type="ChEBI" id="CHEBI:17790"/>
        <dbReference type="ChEBI" id="CHEBI:29973"/>
        <dbReference type="ChEBI" id="CHEBI:82795"/>
        <dbReference type="EC" id="3.1.1.61"/>
    </reaction>
</comment>
<dbReference type="PATRIC" id="fig|1227499.3.peg.4295"/>
<reference evidence="11 12" key="1">
    <citation type="journal article" date="2014" name="PLoS Genet.">
        <title>Phylogenetically driven sequencing of extremely halophilic archaea reveals strategies for static and dynamic osmo-response.</title>
        <authorList>
            <person name="Becker E.A."/>
            <person name="Seitzer P.M."/>
            <person name="Tritt A."/>
            <person name="Larsen D."/>
            <person name="Krusor M."/>
            <person name="Yao A.I."/>
            <person name="Wu D."/>
            <person name="Madern D."/>
            <person name="Eisen J.A."/>
            <person name="Darling A.E."/>
            <person name="Facciotti M.T."/>
        </authorList>
    </citation>
    <scope>NUCLEOTIDE SEQUENCE [LARGE SCALE GENOMIC DNA]</scope>
    <source>
        <strain evidence="11 12">JCM 12255</strain>
    </source>
</reference>
<comment type="domain">
    <text evidence="5">Contains a C-terminal catalytic domain, and an N-terminal region which modulates catalytic activity.</text>
</comment>
<dbReference type="GO" id="GO:0005737">
    <property type="term" value="C:cytoplasm"/>
    <property type="evidence" value="ECO:0007669"/>
    <property type="project" value="UniProtKB-SubCell"/>
</dbReference>
<dbReference type="InterPro" id="IPR000673">
    <property type="entry name" value="Sig_transdc_resp-reg_Me-estase"/>
</dbReference>
<dbReference type="GO" id="GO:0008984">
    <property type="term" value="F:protein-glutamate methylesterase activity"/>
    <property type="evidence" value="ECO:0007669"/>
    <property type="project" value="UniProtKB-UniRule"/>
</dbReference>
<dbReference type="CDD" id="cd17541">
    <property type="entry name" value="REC_CheB-like"/>
    <property type="match status" value="1"/>
</dbReference>
<dbReference type="InterPro" id="IPR011006">
    <property type="entry name" value="CheY-like_superfamily"/>
</dbReference>
<dbReference type="STRING" id="1227499.C493_20907"/>
<dbReference type="AlphaFoldDB" id="L9WIZ4"/>
<dbReference type="NCBIfam" id="NF001965">
    <property type="entry name" value="PRK00742.1"/>
    <property type="match status" value="1"/>
</dbReference>
<evidence type="ECO:0000256" key="6">
    <source>
        <dbReference type="PROSITE-ProRule" id="PRU00050"/>
    </source>
</evidence>
<keyword evidence="3 5" id="KW-0378">Hydrolase</keyword>
<evidence type="ECO:0000256" key="4">
    <source>
        <dbReference type="ARBA" id="ARBA00048267"/>
    </source>
</evidence>
<dbReference type="SUPFAM" id="SSF52172">
    <property type="entry name" value="CheY-like"/>
    <property type="match status" value="1"/>
</dbReference>
<evidence type="ECO:0000256" key="2">
    <source>
        <dbReference type="ARBA" id="ARBA00022500"/>
    </source>
</evidence>
<comment type="catalytic activity">
    <reaction evidence="5">
        <text>L-glutaminyl-[protein] + H2O = L-glutamyl-[protein] + NH4(+)</text>
        <dbReference type="Rhea" id="RHEA:16441"/>
        <dbReference type="Rhea" id="RHEA-COMP:10207"/>
        <dbReference type="Rhea" id="RHEA-COMP:10208"/>
        <dbReference type="ChEBI" id="CHEBI:15377"/>
        <dbReference type="ChEBI" id="CHEBI:28938"/>
        <dbReference type="ChEBI" id="CHEBI:29973"/>
        <dbReference type="ChEBI" id="CHEBI:30011"/>
        <dbReference type="EC" id="3.5.1.44"/>
    </reaction>
</comment>
<dbReference type="Gene3D" id="3.40.50.2300">
    <property type="match status" value="1"/>
</dbReference>
<feature type="modified residue" description="4-aspartylphosphate" evidence="5 7">
    <location>
        <position position="53"/>
    </location>
</feature>
<comment type="function">
    <text evidence="5">Involved in chemotaxis. Part of a chemotaxis signal transduction system that modulates chemotaxis in response to various stimuli. Catalyzes the demethylation of specific methylglutamate residues introduced into the chemoreceptors (methyl-accepting chemotaxis proteins or MCP) by CheR. Also mediates the irreversible deamidation of specific glutamine residues to glutamic acid.</text>
</comment>
<dbReference type="EMBL" id="AOHZ01000098">
    <property type="protein sequence ID" value="ELY49196.1"/>
    <property type="molecule type" value="Genomic_DNA"/>
</dbReference>
<feature type="domain" description="Response regulatory" evidence="9">
    <location>
        <begin position="3"/>
        <end position="119"/>
    </location>
</feature>
<comment type="similarity">
    <text evidence="5">Belongs to the CheB family.</text>
</comment>
<dbReference type="Pfam" id="PF01339">
    <property type="entry name" value="CheB_methylest"/>
    <property type="match status" value="1"/>
</dbReference>
<keyword evidence="12" id="KW-1185">Reference proteome</keyword>
<gene>
    <name evidence="5" type="primary">cheB</name>
    <name evidence="11" type="ORF">C493_20907</name>
</gene>
<dbReference type="PANTHER" id="PTHR42872:SF6">
    <property type="entry name" value="PROTEIN-GLUTAMATE METHYLESTERASE_PROTEIN-GLUTAMINE GLUTAMINASE"/>
    <property type="match status" value="1"/>
</dbReference>
<evidence type="ECO:0000256" key="3">
    <source>
        <dbReference type="ARBA" id="ARBA00022801"/>
    </source>
</evidence>
<dbReference type="PANTHER" id="PTHR42872">
    <property type="entry name" value="PROTEIN-GLUTAMATE METHYLESTERASE/PROTEIN-GLUTAMINE GLUTAMINASE"/>
    <property type="match status" value="1"/>
</dbReference>
<dbReference type="GO" id="GO:0000156">
    <property type="term" value="F:phosphorelay response regulator activity"/>
    <property type="evidence" value="ECO:0007669"/>
    <property type="project" value="InterPro"/>
</dbReference>
<sequence length="363" mass="37893">MVRAVIADDSGVMRKILEEMLEDAGIEVVATAHNGHSAVEAILEHEPDVATVDIDMPGLDGLEVIDRVLAERPTPILVISAQTGDRADVTFEALDRGAVDFIPKPSGRAAVDIWARTDEIVDTVRATAAVDPATLSGVDADASPSAGDNRVSAAKTGPSASTQTQLESISAQPTLVIGASTGGPQVVERVLAELPQRAALRILVVQHMVAEYTSRFAKRLNAKTAYDVREATDGETIDAGEAVVAKGGYHLRVTAFRNGKLSVAYDDGPERHNVKPAIDVTMETAADVVDDRLIGVVLTGMGKDGAAGLSAIAAAGGKTIAQDETTARVYGMPKAAAETGDLDMVLPDDRVAEGIVNAVEGWT</sequence>
<organism evidence="11 12">
    <name type="scientific">Natronolimnohabitans innermongolicus JCM 12255</name>
    <dbReference type="NCBI Taxonomy" id="1227499"/>
    <lineage>
        <taxon>Archaea</taxon>
        <taxon>Methanobacteriati</taxon>
        <taxon>Methanobacteriota</taxon>
        <taxon>Stenosarchaea group</taxon>
        <taxon>Halobacteria</taxon>
        <taxon>Halobacteriales</taxon>
        <taxon>Natrialbaceae</taxon>
        <taxon>Natronolimnohabitans</taxon>
    </lineage>
</organism>
<dbReference type="Proteomes" id="UP000011602">
    <property type="component" value="Unassembled WGS sequence"/>
</dbReference>
<feature type="active site" evidence="5 6">
    <location>
        <position position="304"/>
    </location>
</feature>
<evidence type="ECO:0000313" key="11">
    <source>
        <dbReference type="EMBL" id="ELY49196.1"/>
    </source>
</evidence>
<dbReference type="HAMAP" id="MF_00099">
    <property type="entry name" value="CheB_chemtxs"/>
    <property type="match status" value="1"/>
</dbReference>
<dbReference type="SMART" id="SM00448">
    <property type="entry name" value="REC"/>
    <property type="match status" value="1"/>
</dbReference>
<dbReference type="CDD" id="cd16432">
    <property type="entry name" value="CheB_Rec"/>
    <property type="match status" value="1"/>
</dbReference>
<feature type="region of interest" description="Disordered" evidence="8">
    <location>
        <begin position="136"/>
        <end position="165"/>
    </location>
</feature>
<dbReference type="InterPro" id="IPR001789">
    <property type="entry name" value="Sig_transdc_resp-reg_receiver"/>
</dbReference>
<dbReference type="PROSITE" id="PS50122">
    <property type="entry name" value="CHEB"/>
    <property type="match status" value="1"/>
</dbReference>
<dbReference type="EC" id="3.5.1.44" evidence="5"/>
<name>L9WIZ4_9EURY</name>
<dbReference type="PIRSF" id="PIRSF000876">
    <property type="entry name" value="RR_chemtxs_CheB"/>
    <property type="match status" value="1"/>
</dbReference>
<accession>L9WIZ4</accession>
<evidence type="ECO:0000256" key="1">
    <source>
        <dbReference type="ARBA" id="ARBA00022490"/>
    </source>
</evidence>
<comment type="caution">
    <text evidence="11">The sequence shown here is derived from an EMBL/GenBank/DDBJ whole genome shotgun (WGS) entry which is preliminary data.</text>
</comment>
<keyword evidence="5 7" id="KW-0597">Phosphoprotein</keyword>
<feature type="active site" evidence="5 6">
    <location>
        <position position="180"/>
    </location>
</feature>
<comment type="subcellular location">
    <subcellularLocation>
        <location evidence="5">Cytoplasm</location>
    </subcellularLocation>
</comment>
<dbReference type="SUPFAM" id="SSF52738">
    <property type="entry name" value="Methylesterase CheB, C-terminal domain"/>
    <property type="match status" value="1"/>
</dbReference>
<dbReference type="OrthoDB" id="2857at2157"/>
<dbReference type="RefSeq" id="WP_007261430.1">
    <property type="nucleotide sequence ID" value="NZ_AOHZ01000098.1"/>
</dbReference>
<dbReference type="Pfam" id="PF00072">
    <property type="entry name" value="Response_reg"/>
    <property type="match status" value="1"/>
</dbReference>
<evidence type="ECO:0000313" key="12">
    <source>
        <dbReference type="Proteomes" id="UP000011602"/>
    </source>
</evidence>
<keyword evidence="2 5" id="KW-0145">Chemotaxis</keyword>
<proteinExistence type="inferred from homology"/>
<feature type="domain" description="CheB-type methylesterase" evidence="10">
    <location>
        <begin position="168"/>
        <end position="362"/>
    </location>
</feature>
<evidence type="ECO:0000259" key="9">
    <source>
        <dbReference type="PROSITE" id="PS50110"/>
    </source>
</evidence>
<feature type="active site" evidence="5 6">
    <location>
        <position position="207"/>
    </location>
</feature>
<evidence type="ECO:0000256" key="5">
    <source>
        <dbReference type="HAMAP-Rule" id="MF_00099"/>
    </source>
</evidence>
<dbReference type="Gene3D" id="3.40.50.180">
    <property type="entry name" value="Methylesterase CheB, C-terminal domain"/>
    <property type="match status" value="1"/>
</dbReference>
<dbReference type="GO" id="GO:0050568">
    <property type="term" value="F:protein-glutamine glutaminase activity"/>
    <property type="evidence" value="ECO:0007669"/>
    <property type="project" value="UniProtKB-UniRule"/>
</dbReference>
<evidence type="ECO:0000256" key="7">
    <source>
        <dbReference type="PROSITE-ProRule" id="PRU00169"/>
    </source>
</evidence>
<dbReference type="InterPro" id="IPR008248">
    <property type="entry name" value="CheB-like"/>
</dbReference>
<keyword evidence="1 5" id="KW-0963">Cytoplasm</keyword>
<evidence type="ECO:0000256" key="8">
    <source>
        <dbReference type="SAM" id="MobiDB-lite"/>
    </source>
</evidence>
<dbReference type="EC" id="3.1.1.61" evidence="5"/>
<dbReference type="eggNOG" id="arCOG02382">
    <property type="taxonomic scope" value="Archaea"/>
</dbReference>